<dbReference type="EMBL" id="FONY01000015">
    <property type="protein sequence ID" value="SFF08627.1"/>
    <property type="molecule type" value="Genomic_DNA"/>
</dbReference>
<dbReference type="RefSeq" id="WP_245764036.1">
    <property type="nucleotide sequence ID" value="NZ_FONY01000015.1"/>
</dbReference>
<sequence>MKMNSKLIYFFALTFFVLISPIYAQKFEAQTIDKQVAIGYGLAIGDVDGDGKADIILADKKQFVWYRNGDWKRFLIAENLTEFDNVCIAARDIDGDGKVEIAVGAQWNPSETKDDQKSGSVFYLLRPQDVTSQTWEAVRLHHEPTTHRMRWVKTGKTQYTLIVVPLHGRNNNVNAPPAMRDATTKEAGVKVMAYSVPKNPKTDKWEYTLLDESLHATHNFEVLEFDKQTLILLGGREGIKRITCKEGKWKNEGWQVEGYGFGELRSGVLSGKKRFVAGIEPMHGNELSVYAFDNQKERQSLYKDFHQGHALACGDLLGLGYDQIVAGWRNPNSENKVGIKLFYSDKNGRNWQVITIDDNTMACEDLQLADLDGNGKLDIIAAGRATNNLIIYWNR</sequence>
<evidence type="ECO:0000256" key="1">
    <source>
        <dbReference type="ARBA" id="ARBA00022729"/>
    </source>
</evidence>
<dbReference type="Pfam" id="PF13517">
    <property type="entry name" value="FG-GAP_3"/>
    <property type="match status" value="1"/>
</dbReference>
<organism evidence="3 4">
    <name type="scientific">Thermoflexibacter ruber</name>
    <dbReference type="NCBI Taxonomy" id="1003"/>
    <lineage>
        <taxon>Bacteria</taxon>
        <taxon>Pseudomonadati</taxon>
        <taxon>Bacteroidota</taxon>
        <taxon>Cytophagia</taxon>
        <taxon>Cytophagales</taxon>
        <taxon>Thermoflexibacteraceae</taxon>
        <taxon>Thermoflexibacter</taxon>
    </lineage>
</organism>
<name>A0A1I2FV28_9BACT</name>
<keyword evidence="1" id="KW-0732">Signal</keyword>
<protein>
    <submittedName>
        <fullName evidence="3">Repeat domain-containing protein</fullName>
    </submittedName>
</protein>
<dbReference type="STRING" id="1003.SAMN04488541_101556"/>
<evidence type="ECO:0000313" key="3">
    <source>
        <dbReference type="EMBL" id="SFF08627.1"/>
    </source>
</evidence>
<keyword evidence="4" id="KW-1185">Reference proteome</keyword>
<evidence type="ECO:0000259" key="2">
    <source>
        <dbReference type="Pfam" id="PF22301"/>
    </source>
</evidence>
<accession>A0A1I2FV28</accession>
<dbReference type="Pfam" id="PF22301">
    <property type="entry name" value="AUDH_beta_propeller"/>
    <property type="match status" value="1"/>
</dbReference>
<feature type="domain" description="Aldos-2-ulose dehydratase beta-propeller" evidence="2">
    <location>
        <begin position="119"/>
        <end position="291"/>
    </location>
</feature>
<evidence type="ECO:0000313" key="4">
    <source>
        <dbReference type="Proteomes" id="UP000199513"/>
    </source>
</evidence>
<dbReference type="InterPro" id="IPR028994">
    <property type="entry name" value="Integrin_alpha_N"/>
</dbReference>
<dbReference type="PANTHER" id="PTHR44103:SF1">
    <property type="entry name" value="PROPROTEIN CONVERTASE P"/>
    <property type="match status" value="1"/>
</dbReference>
<dbReference type="Proteomes" id="UP000199513">
    <property type="component" value="Unassembled WGS sequence"/>
</dbReference>
<reference evidence="3 4" key="1">
    <citation type="submission" date="2016-10" db="EMBL/GenBank/DDBJ databases">
        <authorList>
            <person name="de Groot N.N."/>
        </authorList>
    </citation>
    <scope>NUCLEOTIDE SEQUENCE [LARGE SCALE GENOMIC DNA]</scope>
    <source>
        <strain>GEY</strain>
        <strain evidence="4">DSM 9560</strain>
    </source>
</reference>
<dbReference type="InterPro" id="IPR013517">
    <property type="entry name" value="FG-GAP"/>
</dbReference>
<dbReference type="PANTHER" id="PTHR44103">
    <property type="entry name" value="PROPROTEIN CONVERTASE P"/>
    <property type="match status" value="1"/>
</dbReference>
<proteinExistence type="predicted"/>
<dbReference type="AlphaFoldDB" id="A0A1I2FV28"/>
<gene>
    <name evidence="3" type="ORF">SAMN04488541_101556</name>
</gene>
<dbReference type="SUPFAM" id="SSF69318">
    <property type="entry name" value="Integrin alpha N-terminal domain"/>
    <property type="match status" value="1"/>
</dbReference>
<dbReference type="InterPro" id="IPR054583">
    <property type="entry name" value="Beta-prop_AUDH"/>
</dbReference>
<dbReference type="Gene3D" id="2.130.10.130">
    <property type="entry name" value="Integrin alpha, N-terminal"/>
    <property type="match status" value="2"/>
</dbReference>